<dbReference type="PROSITE" id="PS50853">
    <property type="entry name" value="FN3"/>
    <property type="match status" value="2"/>
</dbReference>
<keyword evidence="3" id="KW-1185">Reference proteome</keyword>
<evidence type="ECO:0000313" key="3">
    <source>
        <dbReference type="Proteomes" id="UP000306509"/>
    </source>
</evidence>
<dbReference type="Proteomes" id="UP000306509">
    <property type="component" value="Unassembled WGS sequence"/>
</dbReference>
<dbReference type="Gene3D" id="2.60.40.10">
    <property type="entry name" value="Immunoglobulins"/>
    <property type="match status" value="2"/>
</dbReference>
<evidence type="ECO:0000259" key="1">
    <source>
        <dbReference type="PROSITE" id="PS50853"/>
    </source>
</evidence>
<feature type="domain" description="Fibronectin type-III" evidence="1">
    <location>
        <begin position="80"/>
        <end position="168"/>
    </location>
</feature>
<dbReference type="CDD" id="cd00063">
    <property type="entry name" value="FN3"/>
    <property type="match status" value="1"/>
</dbReference>
<accession>A0A4U8Q8V3</accession>
<name>A0A4U8Q8V3_9FIRM</name>
<dbReference type="InterPro" id="IPR003961">
    <property type="entry name" value="FN3_dom"/>
</dbReference>
<dbReference type="EMBL" id="QGQD01000039">
    <property type="protein sequence ID" value="TLD01405.1"/>
    <property type="molecule type" value="Genomic_DNA"/>
</dbReference>
<dbReference type="InterPro" id="IPR036116">
    <property type="entry name" value="FN3_sf"/>
</dbReference>
<reference evidence="2 3" key="1">
    <citation type="journal article" date="2019" name="Anaerobe">
        <title>Detection of Robinsoniella peoriensis in multiple bone samples of a trauma patient.</title>
        <authorList>
            <person name="Schrottner P."/>
            <person name="Hartwich K."/>
            <person name="Bunk B."/>
            <person name="Schober I."/>
            <person name="Helbig S."/>
            <person name="Rudolph W.W."/>
            <person name="Gunzer F."/>
        </authorList>
    </citation>
    <scope>NUCLEOTIDE SEQUENCE [LARGE SCALE GENOMIC DNA]</scope>
    <source>
        <strain evidence="2 3">DSM 106044</strain>
    </source>
</reference>
<dbReference type="InterPro" id="IPR013783">
    <property type="entry name" value="Ig-like_fold"/>
</dbReference>
<sequence>MKLTWNKTSGAKGYELSRYNPDKNKWYVVKTTGQTSYTVKGLSAGTIYKYRVRAYTLSGSKKLFGKYSKYLKTATTPKKPVLSAKAASKTSVKLSWKKGTKADGFAIYMKTGKGGFTRIKNASAARTAYTKTKLKKGKTYQFKMRGYKKVGDTKVYGNYSKVRTVKLK</sequence>
<proteinExistence type="predicted"/>
<comment type="caution">
    <text evidence="2">The sequence shown here is derived from an EMBL/GenBank/DDBJ whole genome shotgun (WGS) entry which is preliminary data.</text>
</comment>
<evidence type="ECO:0000313" key="2">
    <source>
        <dbReference type="EMBL" id="TLD01405.1"/>
    </source>
</evidence>
<dbReference type="AlphaFoldDB" id="A0A4U8Q8V3"/>
<dbReference type="SMART" id="SM00060">
    <property type="entry name" value="FN3"/>
    <property type="match status" value="2"/>
</dbReference>
<dbReference type="Pfam" id="PF00041">
    <property type="entry name" value="fn3"/>
    <property type="match status" value="2"/>
</dbReference>
<organism evidence="2 3">
    <name type="scientific">Robinsoniella peoriensis</name>
    <dbReference type="NCBI Taxonomy" id="180332"/>
    <lineage>
        <taxon>Bacteria</taxon>
        <taxon>Bacillati</taxon>
        <taxon>Bacillota</taxon>
        <taxon>Clostridia</taxon>
        <taxon>Lachnospirales</taxon>
        <taxon>Lachnospiraceae</taxon>
        <taxon>Robinsoniella</taxon>
    </lineage>
</organism>
<gene>
    <name evidence="2" type="ORF">DSM106044_01679</name>
</gene>
<feature type="domain" description="Fibronectin type-III" evidence="1">
    <location>
        <begin position="1"/>
        <end position="79"/>
    </location>
</feature>
<dbReference type="SUPFAM" id="SSF49265">
    <property type="entry name" value="Fibronectin type III"/>
    <property type="match status" value="1"/>
</dbReference>
<protein>
    <submittedName>
        <fullName evidence="2">Phage-related lysozyme (Muraminidase)</fullName>
    </submittedName>
</protein>